<organism evidence="2 3">
    <name type="scientific">Molossus molossus</name>
    <name type="common">Pallas' mastiff bat</name>
    <name type="synonym">Vespertilio molossus</name>
    <dbReference type="NCBI Taxonomy" id="27622"/>
    <lineage>
        <taxon>Eukaryota</taxon>
        <taxon>Metazoa</taxon>
        <taxon>Chordata</taxon>
        <taxon>Craniata</taxon>
        <taxon>Vertebrata</taxon>
        <taxon>Euteleostomi</taxon>
        <taxon>Mammalia</taxon>
        <taxon>Eutheria</taxon>
        <taxon>Laurasiatheria</taxon>
        <taxon>Chiroptera</taxon>
        <taxon>Yangochiroptera</taxon>
        <taxon>Molossidae</taxon>
        <taxon>Molossus</taxon>
    </lineage>
</organism>
<reference evidence="2 3" key="1">
    <citation type="journal article" date="2020" name="Nature">
        <title>Six reference-quality genomes reveal evolution of bat adaptations.</title>
        <authorList>
            <person name="Jebb D."/>
            <person name="Huang Z."/>
            <person name="Pippel M."/>
            <person name="Hughes G.M."/>
            <person name="Lavrichenko K."/>
            <person name="Devanna P."/>
            <person name="Winkler S."/>
            <person name="Jermiin L.S."/>
            <person name="Skirmuntt E.C."/>
            <person name="Katzourakis A."/>
            <person name="Burkitt-Gray L."/>
            <person name="Ray D.A."/>
            <person name="Sullivan K.A.M."/>
            <person name="Roscito J.G."/>
            <person name="Kirilenko B.M."/>
            <person name="Davalos L.M."/>
            <person name="Corthals A.P."/>
            <person name="Power M.L."/>
            <person name="Jones G."/>
            <person name="Ransome R.D."/>
            <person name="Dechmann D.K.N."/>
            <person name="Locatelli A.G."/>
            <person name="Puechmaille S.J."/>
            <person name="Fedrigo O."/>
            <person name="Jarvis E.D."/>
            <person name="Hiller M."/>
            <person name="Vernes S.C."/>
            <person name="Myers E.W."/>
            <person name="Teeling E.C."/>
        </authorList>
    </citation>
    <scope>NUCLEOTIDE SEQUENCE [LARGE SCALE GENOMIC DNA]</scope>
    <source>
        <strain evidence="2">MMolMol1</strain>
        <tissue evidence="2">Muscle</tissue>
    </source>
</reference>
<protein>
    <submittedName>
        <fullName evidence="2">Regulator of G protein signaling 6</fullName>
    </submittedName>
</protein>
<comment type="caution">
    <text evidence="2">The sequence shown here is derived from an EMBL/GenBank/DDBJ whole genome shotgun (WGS) entry which is preliminary data.</text>
</comment>
<proteinExistence type="predicted"/>
<keyword evidence="3" id="KW-1185">Reference proteome</keyword>
<dbReference type="EMBL" id="JACASF010000001">
    <property type="protein sequence ID" value="KAF6502305.1"/>
    <property type="molecule type" value="Genomic_DNA"/>
</dbReference>
<name>A0A7J8K130_MOLMO</name>
<dbReference type="Proteomes" id="UP000550707">
    <property type="component" value="Unassembled WGS sequence"/>
</dbReference>
<dbReference type="AlphaFoldDB" id="A0A7J8K130"/>
<gene>
    <name evidence="2" type="ORF">HJG59_015555</name>
</gene>
<feature type="region of interest" description="Disordered" evidence="1">
    <location>
        <begin position="23"/>
        <end position="48"/>
    </location>
</feature>
<evidence type="ECO:0000313" key="2">
    <source>
        <dbReference type="EMBL" id="KAF6502305.1"/>
    </source>
</evidence>
<evidence type="ECO:0000313" key="3">
    <source>
        <dbReference type="Proteomes" id="UP000550707"/>
    </source>
</evidence>
<sequence length="48" mass="5226">MGHRDEQRAQPAASKEMGLLFRRDVEGPGGAGPVPTLPGVRVQFRKPQ</sequence>
<evidence type="ECO:0000256" key="1">
    <source>
        <dbReference type="SAM" id="MobiDB-lite"/>
    </source>
</evidence>
<accession>A0A7J8K130</accession>